<protein>
    <submittedName>
        <fullName evidence="2">Type IV pilin protein</fullName>
    </submittedName>
</protein>
<keyword evidence="1" id="KW-0812">Transmembrane</keyword>
<dbReference type="Gene3D" id="3.30.700.10">
    <property type="entry name" value="Glycoprotein, Type 4 Pilin"/>
    <property type="match status" value="1"/>
</dbReference>
<dbReference type="Pfam" id="PF07963">
    <property type="entry name" value="N_methyl"/>
    <property type="match status" value="1"/>
</dbReference>
<dbReference type="Proteomes" id="UP001569151">
    <property type="component" value="Unassembled WGS sequence"/>
</dbReference>
<dbReference type="SUPFAM" id="SSF54523">
    <property type="entry name" value="Pili subunits"/>
    <property type="match status" value="1"/>
</dbReference>
<dbReference type="InterPro" id="IPR045584">
    <property type="entry name" value="Pilin-like"/>
</dbReference>
<dbReference type="InterPro" id="IPR012902">
    <property type="entry name" value="N_methyl_site"/>
</dbReference>
<keyword evidence="1" id="KW-0472">Membrane</keyword>
<dbReference type="Pfam" id="PF16732">
    <property type="entry name" value="ComP_DUS"/>
    <property type="match status" value="1"/>
</dbReference>
<dbReference type="EMBL" id="JBGOOS010000005">
    <property type="protein sequence ID" value="MEZ8208236.1"/>
    <property type="molecule type" value="Genomic_DNA"/>
</dbReference>
<sequence>MIRKILCNSRKNKLEAMTLIELLLTVAIISILAAVAYPSYQSHSLKAHRTTAIADMVKIQLELERQYQASYQSAASSVLYGGVCSFCTLDSAQFGITISASKSSYTIKAQPLGSQLNDRCGGNSYNQLTLNQLGEMQPESCWQ</sequence>
<reference evidence="2 3" key="1">
    <citation type="submission" date="2024-06" db="EMBL/GenBank/DDBJ databases">
        <authorList>
            <person name="Steensen K."/>
            <person name="Seneca J."/>
            <person name="Bartlau N."/>
            <person name="Yu A.X."/>
            <person name="Polz M.F."/>
        </authorList>
    </citation>
    <scope>NUCLEOTIDE SEQUENCE [LARGE SCALE GENOMIC DNA]</scope>
    <source>
        <strain evidence="2 3">1F146</strain>
    </source>
</reference>
<evidence type="ECO:0000313" key="2">
    <source>
        <dbReference type="EMBL" id="MEZ8208236.1"/>
    </source>
</evidence>
<organism evidence="2 3">
    <name type="scientific">Vibrio bivalvicida</name>
    <dbReference type="NCBI Taxonomy" id="1276888"/>
    <lineage>
        <taxon>Bacteria</taxon>
        <taxon>Pseudomonadati</taxon>
        <taxon>Pseudomonadota</taxon>
        <taxon>Gammaproteobacteria</taxon>
        <taxon>Vibrionales</taxon>
        <taxon>Vibrionaceae</taxon>
        <taxon>Vibrio</taxon>
        <taxon>Vibrio oreintalis group</taxon>
    </lineage>
</organism>
<name>A0ABV4MFB6_9VIBR</name>
<keyword evidence="1" id="KW-1133">Transmembrane helix</keyword>
<dbReference type="NCBIfam" id="TIGR02532">
    <property type="entry name" value="IV_pilin_GFxxxE"/>
    <property type="match status" value="1"/>
</dbReference>
<feature type="transmembrane region" description="Helical" evidence="1">
    <location>
        <begin position="20"/>
        <end position="40"/>
    </location>
</feature>
<dbReference type="RefSeq" id="WP_049846565.1">
    <property type="nucleotide sequence ID" value="NZ_JBGOOF010000005.1"/>
</dbReference>
<proteinExistence type="predicted"/>
<keyword evidence="3" id="KW-1185">Reference proteome</keyword>
<accession>A0ABV4MFB6</accession>
<dbReference type="InterPro" id="IPR031982">
    <property type="entry name" value="PilE-like"/>
</dbReference>
<comment type="caution">
    <text evidence="2">The sequence shown here is derived from an EMBL/GenBank/DDBJ whole genome shotgun (WGS) entry which is preliminary data.</text>
</comment>
<gene>
    <name evidence="2" type="ORF">ACED39_05555</name>
</gene>
<evidence type="ECO:0000313" key="3">
    <source>
        <dbReference type="Proteomes" id="UP001569151"/>
    </source>
</evidence>
<evidence type="ECO:0000256" key="1">
    <source>
        <dbReference type="SAM" id="Phobius"/>
    </source>
</evidence>